<feature type="transmembrane region" description="Helical" evidence="2">
    <location>
        <begin position="68"/>
        <end position="92"/>
    </location>
</feature>
<protein>
    <submittedName>
        <fullName evidence="3">Paraquat-inducible protein A</fullName>
    </submittedName>
</protein>
<keyword evidence="2" id="KW-0812">Transmembrane</keyword>
<evidence type="ECO:0000313" key="3">
    <source>
        <dbReference type="EMBL" id="PPC76084.1"/>
    </source>
</evidence>
<organism evidence="3 4">
    <name type="scientific">Proteobacteria bacterium 228</name>
    <dbReference type="NCBI Taxonomy" id="2083153"/>
    <lineage>
        <taxon>Bacteria</taxon>
        <taxon>Pseudomonadati</taxon>
        <taxon>Pseudomonadota</taxon>
    </lineage>
</organism>
<dbReference type="OrthoDB" id="5291921at2"/>
<evidence type="ECO:0000256" key="2">
    <source>
        <dbReference type="SAM" id="Phobius"/>
    </source>
</evidence>
<evidence type="ECO:0000256" key="1">
    <source>
        <dbReference type="SAM" id="MobiDB-lite"/>
    </source>
</evidence>
<dbReference type="Pfam" id="PF04403">
    <property type="entry name" value="PqiA"/>
    <property type="match status" value="1"/>
</dbReference>
<keyword evidence="2" id="KW-1133">Transmembrane helix</keyword>
<feature type="region of interest" description="Disordered" evidence="1">
    <location>
        <begin position="229"/>
        <end position="260"/>
    </location>
</feature>
<proteinExistence type="predicted"/>
<dbReference type="InterPro" id="IPR007498">
    <property type="entry name" value="PqiA-like"/>
</dbReference>
<evidence type="ECO:0000313" key="4">
    <source>
        <dbReference type="Proteomes" id="UP000238196"/>
    </source>
</evidence>
<sequence>MSVSVKDVMATSDIRQNALHQDEGEWLACHECDAVFRKQAIDVRFDAYCPRCGCHLYASRPDTVRRTLALSLTGLILFFPAVLLPIIGLDVLGMSNSATLIAAVMALFNEGYWWTSFLVLACSIAVPLIEMLSLTVVLIAISLDHYNPWVKSMFKFWHLLKGWGMLEVYLIGVLVSMVKLLDMASVHIGLGLYAFIGMLLMTLLMTLSLDTEEVWEFLEQGIHAPVPHPEAGSASTATPHGGDQVPTERYALKEEGLNRR</sequence>
<dbReference type="EMBL" id="PRLP01000057">
    <property type="protein sequence ID" value="PPC76084.1"/>
    <property type="molecule type" value="Genomic_DNA"/>
</dbReference>
<feature type="transmembrane region" description="Helical" evidence="2">
    <location>
        <begin position="162"/>
        <end position="181"/>
    </location>
</feature>
<dbReference type="Proteomes" id="UP000238196">
    <property type="component" value="Unassembled WGS sequence"/>
</dbReference>
<dbReference type="AlphaFoldDB" id="A0A2S5KMM2"/>
<accession>A0A2S5KMM2</accession>
<reference evidence="3 4" key="1">
    <citation type="submission" date="2018-02" db="EMBL/GenBank/DDBJ databases">
        <title>novel marine gammaproteobacteria from coastal saline agro ecosystem.</title>
        <authorList>
            <person name="Krishnan R."/>
            <person name="Ramesh Kumar N."/>
        </authorList>
    </citation>
    <scope>NUCLEOTIDE SEQUENCE [LARGE SCALE GENOMIC DNA]</scope>
    <source>
        <strain evidence="3 4">228</strain>
    </source>
</reference>
<name>A0A2S5KMM2_9PROT</name>
<feature type="compositionally biased region" description="Basic and acidic residues" evidence="1">
    <location>
        <begin position="250"/>
        <end position="260"/>
    </location>
</feature>
<feature type="transmembrane region" description="Helical" evidence="2">
    <location>
        <begin position="187"/>
        <end position="207"/>
    </location>
</feature>
<comment type="caution">
    <text evidence="3">The sequence shown here is derived from an EMBL/GenBank/DDBJ whole genome shotgun (WGS) entry which is preliminary data.</text>
</comment>
<gene>
    <name evidence="3" type="ORF">C4K68_16955</name>
</gene>
<feature type="transmembrane region" description="Helical" evidence="2">
    <location>
        <begin position="112"/>
        <end position="141"/>
    </location>
</feature>
<keyword evidence="2" id="KW-0472">Membrane</keyword>